<evidence type="ECO:0000313" key="2">
    <source>
        <dbReference type="Proteomes" id="UP000504607"/>
    </source>
</evidence>
<dbReference type="InterPro" id="IPR038595">
    <property type="entry name" value="LOR_sf"/>
</dbReference>
<reference evidence="3" key="1">
    <citation type="submission" date="2025-08" db="UniProtKB">
        <authorList>
            <consortium name="RefSeq"/>
        </authorList>
    </citation>
    <scope>IDENTIFICATION</scope>
</reference>
<dbReference type="Pfam" id="PF04525">
    <property type="entry name" value="LOR"/>
    <property type="match status" value="1"/>
</dbReference>
<dbReference type="FunCoup" id="A0A6I9S5C8">
    <property type="interactions" value="1086"/>
</dbReference>
<protein>
    <submittedName>
        <fullName evidence="3">Protein LURP-one-related 6</fullName>
    </submittedName>
</protein>
<dbReference type="KEGG" id="egu:105056723"/>
<sequence>MGGVTNITPVVSKIYCCSSQTALMVRQRPRIVNGGGLAVMNSNQNVVFSVDGCGILGVKGELVLRDCNGAPVLFIRKKGGVVQALGAHNRWNSYLMDYEGPGKLVFSLKETKSRLLTKSAIKISIDAKENGKDWDFEVKGSFSERACTINDRRGNVVAQVGLKEMMASKDFYHVVVQPGYDQAFVVGVIAILDNIHGESTRC</sequence>
<dbReference type="Proteomes" id="UP000504607">
    <property type="component" value="Chromosome 13"/>
</dbReference>
<dbReference type="RefSeq" id="XP_010937335.1">
    <property type="nucleotide sequence ID" value="XM_010939033.3"/>
</dbReference>
<dbReference type="GeneID" id="105056723"/>
<dbReference type="InterPro" id="IPR007612">
    <property type="entry name" value="LOR"/>
</dbReference>
<dbReference type="SUPFAM" id="SSF54518">
    <property type="entry name" value="Tubby C-terminal domain-like"/>
    <property type="match status" value="1"/>
</dbReference>
<keyword evidence="2" id="KW-1185">Reference proteome</keyword>
<accession>A0A6I9S5C8</accession>
<proteinExistence type="inferred from homology"/>
<dbReference type="InterPro" id="IPR025659">
    <property type="entry name" value="Tubby-like_C"/>
</dbReference>
<dbReference type="OrthoDB" id="1916253at2759"/>
<dbReference type="Gene3D" id="2.40.160.200">
    <property type="entry name" value="LURP1-related"/>
    <property type="match status" value="1"/>
</dbReference>
<gene>
    <name evidence="3" type="primary">LOC105056723</name>
</gene>
<dbReference type="AlphaFoldDB" id="A0A6I9S5C8"/>
<evidence type="ECO:0000313" key="3">
    <source>
        <dbReference type="RefSeq" id="XP_010937335.1"/>
    </source>
</evidence>
<dbReference type="PANTHER" id="PTHR31087">
    <property type="match status" value="1"/>
</dbReference>
<name>A0A6I9S5C8_ELAGV</name>
<evidence type="ECO:0000256" key="1">
    <source>
        <dbReference type="ARBA" id="ARBA00005437"/>
    </source>
</evidence>
<dbReference type="PANTHER" id="PTHR31087:SF3">
    <property type="entry name" value="PROTEIN LURP-ONE-RELATED 6"/>
    <property type="match status" value="1"/>
</dbReference>
<comment type="similarity">
    <text evidence="1">Belongs to the LOR family.</text>
</comment>
<organism evidence="2 3">
    <name type="scientific">Elaeis guineensis var. tenera</name>
    <name type="common">Oil palm</name>
    <dbReference type="NCBI Taxonomy" id="51953"/>
    <lineage>
        <taxon>Eukaryota</taxon>
        <taxon>Viridiplantae</taxon>
        <taxon>Streptophyta</taxon>
        <taxon>Embryophyta</taxon>
        <taxon>Tracheophyta</taxon>
        <taxon>Spermatophyta</taxon>
        <taxon>Magnoliopsida</taxon>
        <taxon>Liliopsida</taxon>
        <taxon>Arecaceae</taxon>
        <taxon>Arecoideae</taxon>
        <taxon>Cocoseae</taxon>
        <taxon>Elaeidinae</taxon>
        <taxon>Elaeis</taxon>
    </lineage>
</organism>
<dbReference type="InParanoid" id="A0A6I9S5C8"/>